<protein>
    <submittedName>
        <fullName evidence="1">Uncharacterized protein</fullName>
    </submittedName>
</protein>
<evidence type="ECO:0000313" key="1">
    <source>
        <dbReference type="EMBL" id="KAJ8504565.1"/>
    </source>
</evidence>
<gene>
    <name evidence="1" type="ORF">OPV22_005451</name>
</gene>
<name>A0AAV8RCU3_ENSVE</name>
<dbReference type="AlphaFoldDB" id="A0AAV8RCU3"/>
<keyword evidence="2" id="KW-1185">Reference proteome</keyword>
<reference evidence="1 2" key="1">
    <citation type="submission" date="2022-12" db="EMBL/GenBank/DDBJ databases">
        <title>Chromosome-scale assembly of the Ensete ventricosum genome.</title>
        <authorList>
            <person name="Dussert Y."/>
            <person name="Stocks J."/>
            <person name="Wendawek A."/>
            <person name="Woldeyes F."/>
            <person name="Nichols R.A."/>
            <person name="Borrell J.S."/>
        </authorList>
    </citation>
    <scope>NUCLEOTIDE SEQUENCE [LARGE SCALE GENOMIC DNA]</scope>
    <source>
        <strain evidence="2">cv. Maze</strain>
        <tissue evidence="1">Seeds</tissue>
    </source>
</reference>
<dbReference type="Proteomes" id="UP001222027">
    <property type="component" value="Unassembled WGS sequence"/>
</dbReference>
<sequence>MNRSLVQLFPFHRRFSRILLSSTVDASVDRAGLPFEIGATMCCDPFRRYTSSRVEPRSLWEGSSYETLLRKFESALPDDSLEEAWEAFGNFKMLHGFPEQRLIIPRSSQNPNASSCLHRPPDSVGARQSSITRYIKRVVLAPREDTNWILSRVGYLD</sequence>
<dbReference type="EMBL" id="JAQQAF010000002">
    <property type="protein sequence ID" value="KAJ8504565.1"/>
    <property type="molecule type" value="Genomic_DNA"/>
</dbReference>
<organism evidence="1 2">
    <name type="scientific">Ensete ventricosum</name>
    <name type="common">Abyssinian banana</name>
    <name type="synonym">Musa ensete</name>
    <dbReference type="NCBI Taxonomy" id="4639"/>
    <lineage>
        <taxon>Eukaryota</taxon>
        <taxon>Viridiplantae</taxon>
        <taxon>Streptophyta</taxon>
        <taxon>Embryophyta</taxon>
        <taxon>Tracheophyta</taxon>
        <taxon>Spermatophyta</taxon>
        <taxon>Magnoliopsida</taxon>
        <taxon>Liliopsida</taxon>
        <taxon>Zingiberales</taxon>
        <taxon>Musaceae</taxon>
        <taxon>Ensete</taxon>
    </lineage>
</organism>
<accession>A0AAV8RCU3</accession>
<evidence type="ECO:0000313" key="2">
    <source>
        <dbReference type="Proteomes" id="UP001222027"/>
    </source>
</evidence>
<proteinExistence type="predicted"/>
<comment type="caution">
    <text evidence="1">The sequence shown here is derived from an EMBL/GenBank/DDBJ whole genome shotgun (WGS) entry which is preliminary data.</text>
</comment>